<dbReference type="InterPro" id="IPR001841">
    <property type="entry name" value="Znf_RING"/>
</dbReference>
<feature type="transmembrane region" description="Helical" evidence="5">
    <location>
        <begin position="175"/>
        <end position="198"/>
    </location>
</feature>
<feature type="domain" description="RING-CH-type" evidence="7">
    <location>
        <begin position="4"/>
        <end position="70"/>
    </location>
</feature>
<keyword evidence="2 4" id="KW-0863">Zinc-finger</keyword>
<dbReference type="SMART" id="SM00744">
    <property type="entry name" value="RINGv"/>
    <property type="match status" value="1"/>
</dbReference>
<keyword evidence="5" id="KW-0472">Membrane</keyword>
<reference evidence="8 9" key="1">
    <citation type="submission" date="2016-03" db="EMBL/GenBank/DDBJ databases">
        <title>Comparative genomics of the ectomycorrhizal sister species Rhizopogon vinicolor and Rhizopogon vesiculosus (Basidiomycota: Boletales) reveals a divergence of the mating type B locus.</title>
        <authorList>
            <person name="Mujic A.B."/>
            <person name="Kuo A."/>
            <person name="Tritt A."/>
            <person name="Lipzen A."/>
            <person name="Chen C."/>
            <person name="Johnson J."/>
            <person name="Sharma A."/>
            <person name="Barry K."/>
            <person name="Grigoriev I.V."/>
            <person name="Spatafora J.W."/>
        </authorList>
    </citation>
    <scope>NUCLEOTIDE SEQUENCE [LARGE SCALE GENOMIC DNA]</scope>
    <source>
        <strain evidence="8 9">AM-OR11-056</strain>
    </source>
</reference>
<keyword evidence="5" id="KW-1133">Transmembrane helix</keyword>
<evidence type="ECO:0000256" key="5">
    <source>
        <dbReference type="SAM" id="Phobius"/>
    </source>
</evidence>
<dbReference type="PANTHER" id="PTHR46347:SF1">
    <property type="entry name" value="RING_FYVE_PHD ZINC FINGER SUPERFAMILY PROTEIN"/>
    <property type="match status" value="1"/>
</dbReference>
<gene>
    <name evidence="8" type="ORF">AZE42_00130</name>
</gene>
<dbReference type="InterPro" id="IPR011016">
    <property type="entry name" value="Znf_RING-CH"/>
</dbReference>
<dbReference type="PROSITE" id="PS50089">
    <property type="entry name" value="ZF_RING_2"/>
    <property type="match status" value="1"/>
</dbReference>
<evidence type="ECO:0000259" key="6">
    <source>
        <dbReference type="PROSITE" id="PS50089"/>
    </source>
</evidence>
<dbReference type="Proteomes" id="UP000183567">
    <property type="component" value="Unassembled WGS sequence"/>
</dbReference>
<evidence type="ECO:0000256" key="2">
    <source>
        <dbReference type="ARBA" id="ARBA00022771"/>
    </source>
</evidence>
<dbReference type="Pfam" id="PF12906">
    <property type="entry name" value="RINGv"/>
    <property type="match status" value="1"/>
</dbReference>
<evidence type="ECO:0000259" key="7">
    <source>
        <dbReference type="PROSITE" id="PS51292"/>
    </source>
</evidence>
<dbReference type="GO" id="GO:0008270">
    <property type="term" value="F:zinc ion binding"/>
    <property type="evidence" value="ECO:0007669"/>
    <property type="project" value="UniProtKB-KW"/>
</dbReference>
<keyword evidence="5" id="KW-0812">Transmembrane</keyword>
<evidence type="ECO:0000256" key="3">
    <source>
        <dbReference type="ARBA" id="ARBA00022833"/>
    </source>
</evidence>
<proteinExistence type="predicted"/>
<protein>
    <submittedName>
        <fullName evidence="8">Uncharacterized protein</fullName>
    </submittedName>
</protein>
<dbReference type="OrthoDB" id="264354at2759"/>
<keyword evidence="3" id="KW-0862">Zinc</keyword>
<dbReference type="STRING" id="180088.A0A1J8Q696"/>
<feature type="domain" description="RING-type" evidence="6">
    <location>
        <begin position="12"/>
        <end position="64"/>
    </location>
</feature>
<evidence type="ECO:0000313" key="8">
    <source>
        <dbReference type="EMBL" id="OJA16191.1"/>
    </source>
</evidence>
<dbReference type="Gene3D" id="3.30.40.10">
    <property type="entry name" value="Zinc/RING finger domain, C3HC4 (zinc finger)"/>
    <property type="match status" value="1"/>
</dbReference>
<keyword evidence="1" id="KW-0479">Metal-binding</keyword>
<comment type="caution">
    <text evidence="8">The sequence shown here is derived from an EMBL/GenBank/DDBJ whole genome shotgun (WGS) entry which is preliminary data.</text>
</comment>
<sequence length="281" mass="31895">MAEAKEEQEKQCRICFDGEDESLGRLIRPCLCRGSISYVHVACLKRWRNTSFTNNSFYRCPQCHYRYHFARTKAIGLATNPIVVGIITSFLFTILVMCSSYLTTYFMNSVDEYSSYGSSYFFISPIDVGQDLIRAALRILRDQDAFPLEETVPTRANPVPLPSPPTFLTRFFRRFIVGLPMIGAGSIVHMLLSLPLLGPVHWIARFRGSRSRRGNSTDVAAMIIVTLIIVGIARHVFPSSLILVAYLPDISSRALYQAYKLTRKFSERILLYAEDVILEVN</sequence>
<feature type="transmembrane region" description="Helical" evidence="5">
    <location>
        <begin position="74"/>
        <end position="102"/>
    </location>
</feature>
<feature type="transmembrane region" description="Helical" evidence="5">
    <location>
        <begin position="219"/>
        <end position="237"/>
    </location>
</feature>
<dbReference type="PANTHER" id="PTHR46347">
    <property type="entry name" value="RING/FYVE/PHD ZINC FINGER SUPERFAMILY PROTEIN"/>
    <property type="match status" value="1"/>
</dbReference>
<evidence type="ECO:0000256" key="1">
    <source>
        <dbReference type="ARBA" id="ARBA00022723"/>
    </source>
</evidence>
<dbReference type="AlphaFoldDB" id="A0A1J8Q696"/>
<keyword evidence="9" id="KW-1185">Reference proteome</keyword>
<accession>A0A1J8Q696</accession>
<dbReference type="CDD" id="cd16495">
    <property type="entry name" value="RING_CH-C4HC3_MARCH"/>
    <property type="match status" value="1"/>
</dbReference>
<dbReference type="EMBL" id="LVVM01002679">
    <property type="protein sequence ID" value="OJA16191.1"/>
    <property type="molecule type" value="Genomic_DNA"/>
</dbReference>
<name>A0A1J8Q696_9AGAM</name>
<evidence type="ECO:0000256" key="4">
    <source>
        <dbReference type="PROSITE-ProRule" id="PRU00175"/>
    </source>
</evidence>
<organism evidence="8 9">
    <name type="scientific">Rhizopogon vesiculosus</name>
    <dbReference type="NCBI Taxonomy" id="180088"/>
    <lineage>
        <taxon>Eukaryota</taxon>
        <taxon>Fungi</taxon>
        <taxon>Dikarya</taxon>
        <taxon>Basidiomycota</taxon>
        <taxon>Agaricomycotina</taxon>
        <taxon>Agaricomycetes</taxon>
        <taxon>Agaricomycetidae</taxon>
        <taxon>Boletales</taxon>
        <taxon>Suillineae</taxon>
        <taxon>Rhizopogonaceae</taxon>
        <taxon>Rhizopogon</taxon>
    </lineage>
</organism>
<evidence type="ECO:0000313" key="9">
    <source>
        <dbReference type="Proteomes" id="UP000183567"/>
    </source>
</evidence>
<dbReference type="PROSITE" id="PS51292">
    <property type="entry name" value="ZF_RING_CH"/>
    <property type="match status" value="1"/>
</dbReference>
<dbReference type="InterPro" id="IPR013083">
    <property type="entry name" value="Znf_RING/FYVE/PHD"/>
</dbReference>
<dbReference type="SUPFAM" id="SSF57850">
    <property type="entry name" value="RING/U-box"/>
    <property type="match status" value="1"/>
</dbReference>